<sequence>MLSNIKKIIVLILLFNIKNFSSYAQVGIGTTSPDPSSVLHISSSNRGLLPPIVNLTGTFDVTTVPSPAEGLMVYSPSSNTAIQSGIYIFNGIQWLRLMTEVPTQQRLIRDIIGISNVSFSAYNSYNSYGGYTSLFDDIDNTGAATFHSSRNPSTTVDWGFGINLPSAYTINQIILNGRNDCCTNRIENIIIELYNAGALVHTTTAINTSVTGDNTLNIPSVLADEIRLVVENGGNAGGGGVINFSELTIYAQ</sequence>
<dbReference type="EMBL" id="SIRS01000006">
    <property type="protein sequence ID" value="TBN13740.1"/>
    <property type="molecule type" value="Genomic_DNA"/>
</dbReference>
<gene>
    <name evidence="1" type="ORF">EYD46_14680</name>
</gene>
<accession>A0A4V2JAP9</accession>
<reference evidence="1 2" key="1">
    <citation type="journal article" date="2015" name="Int. J. Syst. Evol. Microbiol.">
        <title>Hyunsoonleella pacifica sp. nov., isolated from seawater of South Pacific Gyre.</title>
        <authorList>
            <person name="Gao X."/>
            <person name="Zhang Z."/>
            <person name="Dai X."/>
            <person name="Zhang X.H."/>
        </authorList>
    </citation>
    <scope>NUCLEOTIDE SEQUENCE [LARGE SCALE GENOMIC DNA]</scope>
    <source>
        <strain evidence="1 2">SW033</strain>
    </source>
</reference>
<dbReference type="OrthoDB" id="1247310at2"/>
<dbReference type="InterPro" id="IPR008979">
    <property type="entry name" value="Galactose-bd-like_sf"/>
</dbReference>
<evidence type="ECO:0000313" key="2">
    <source>
        <dbReference type="Proteomes" id="UP000292372"/>
    </source>
</evidence>
<proteinExistence type="predicted"/>
<dbReference type="RefSeq" id="WP_130937927.1">
    <property type="nucleotide sequence ID" value="NZ_BMEE01000005.1"/>
</dbReference>
<keyword evidence="2" id="KW-1185">Reference proteome</keyword>
<dbReference type="Proteomes" id="UP000292372">
    <property type="component" value="Unassembled WGS sequence"/>
</dbReference>
<organism evidence="1 2">
    <name type="scientific">Hyunsoonleella pacifica</name>
    <dbReference type="NCBI Taxonomy" id="1080224"/>
    <lineage>
        <taxon>Bacteria</taxon>
        <taxon>Pseudomonadati</taxon>
        <taxon>Bacteroidota</taxon>
        <taxon>Flavobacteriia</taxon>
        <taxon>Flavobacteriales</taxon>
        <taxon>Flavobacteriaceae</taxon>
    </lineage>
</organism>
<comment type="caution">
    <text evidence="1">The sequence shown here is derived from an EMBL/GenBank/DDBJ whole genome shotgun (WGS) entry which is preliminary data.</text>
</comment>
<dbReference type="Gene3D" id="2.60.120.260">
    <property type="entry name" value="Galactose-binding domain-like"/>
    <property type="match status" value="1"/>
</dbReference>
<name>A0A4V2JAP9_9FLAO</name>
<dbReference type="AlphaFoldDB" id="A0A4V2JAP9"/>
<evidence type="ECO:0000313" key="1">
    <source>
        <dbReference type="EMBL" id="TBN13740.1"/>
    </source>
</evidence>
<dbReference type="SUPFAM" id="SSF49785">
    <property type="entry name" value="Galactose-binding domain-like"/>
    <property type="match status" value="1"/>
</dbReference>
<protein>
    <submittedName>
        <fullName evidence="1">Uncharacterized protein</fullName>
    </submittedName>
</protein>